<name>A0A845V1T7_9GAMM</name>
<comment type="caution">
    <text evidence="2">The sequence shown here is derived from an EMBL/GenBank/DDBJ whole genome shotgun (WGS) entry which is preliminary data.</text>
</comment>
<accession>A0A845V1T7</accession>
<gene>
    <name evidence="2" type="ORF">G3I74_05730</name>
</gene>
<dbReference type="Proteomes" id="UP000484885">
    <property type="component" value="Unassembled WGS sequence"/>
</dbReference>
<organism evidence="2 3">
    <name type="scientific">Wenzhouxiangella limi</name>
    <dbReference type="NCBI Taxonomy" id="2707351"/>
    <lineage>
        <taxon>Bacteria</taxon>
        <taxon>Pseudomonadati</taxon>
        <taxon>Pseudomonadota</taxon>
        <taxon>Gammaproteobacteria</taxon>
        <taxon>Chromatiales</taxon>
        <taxon>Wenzhouxiangellaceae</taxon>
        <taxon>Wenzhouxiangella</taxon>
    </lineage>
</organism>
<protein>
    <submittedName>
        <fullName evidence="2">Glycosyltransferase</fullName>
    </submittedName>
</protein>
<evidence type="ECO:0000259" key="1">
    <source>
        <dbReference type="Pfam" id="PF13579"/>
    </source>
</evidence>
<evidence type="ECO:0000313" key="2">
    <source>
        <dbReference type="EMBL" id="NDY95226.1"/>
    </source>
</evidence>
<dbReference type="SUPFAM" id="SSF53756">
    <property type="entry name" value="UDP-Glycosyltransferase/glycogen phosphorylase"/>
    <property type="match status" value="1"/>
</dbReference>
<reference evidence="2 3" key="1">
    <citation type="submission" date="2020-02" db="EMBL/GenBank/DDBJ databases">
        <authorList>
            <person name="Zhang X.-Y."/>
        </authorList>
    </citation>
    <scope>NUCLEOTIDE SEQUENCE [LARGE SCALE GENOMIC DNA]</scope>
    <source>
        <strain evidence="2 3">C33</strain>
    </source>
</reference>
<dbReference type="RefSeq" id="WP_164210633.1">
    <property type="nucleotide sequence ID" value="NZ_JAAGSC010000039.1"/>
</dbReference>
<feature type="domain" description="Glycosyltransferase subfamily 4-like N-terminal" evidence="1">
    <location>
        <begin position="44"/>
        <end position="201"/>
    </location>
</feature>
<dbReference type="EMBL" id="JAAGSC010000039">
    <property type="protein sequence ID" value="NDY95226.1"/>
    <property type="molecule type" value="Genomic_DNA"/>
</dbReference>
<keyword evidence="3" id="KW-1185">Reference proteome</keyword>
<dbReference type="Gene3D" id="3.40.50.2000">
    <property type="entry name" value="Glycogen Phosphorylase B"/>
    <property type="match status" value="1"/>
</dbReference>
<dbReference type="AlphaFoldDB" id="A0A845V1T7"/>
<dbReference type="InterPro" id="IPR028098">
    <property type="entry name" value="Glyco_trans_4-like_N"/>
</dbReference>
<evidence type="ECO:0000313" key="3">
    <source>
        <dbReference type="Proteomes" id="UP000484885"/>
    </source>
</evidence>
<keyword evidence="2" id="KW-0808">Transferase</keyword>
<dbReference type="GO" id="GO:0016757">
    <property type="term" value="F:glycosyltransferase activity"/>
    <property type="evidence" value="ECO:0007669"/>
    <property type="project" value="UniProtKB-ARBA"/>
</dbReference>
<proteinExistence type="predicted"/>
<sequence>MFGQHENASNPRGTESTKLSEWPRLLVLASTYPRWPGDHEPGFVHQLSRRLTDLFKVRVLTPHHAGAARQEQRDGVDVRRYRYAPEQLETLIYDGGMVTNLRRQPLKWLLVPLFFLAQLWATWRQVRTWRPDVIHAHWLIPQGLMAAMLAASPRFPPFLVTSHGADLHALRFWPMPALKRFVARRAAGFCVVSWPMFESLEKNGFVGHGALVESTGLYLRNRFLMDLCVVRLGKGTMFFGRGLKKKNLRYRLDALHVITKALLLRRWVVSSQSPLNFLSDSIHAHPV</sequence>
<dbReference type="Pfam" id="PF13579">
    <property type="entry name" value="Glyco_trans_4_4"/>
    <property type="match status" value="1"/>
</dbReference>